<evidence type="ECO:0000313" key="2">
    <source>
        <dbReference type="EMBL" id="MDR7363318.1"/>
    </source>
</evidence>
<dbReference type="EMBL" id="JAVDYG010000001">
    <property type="protein sequence ID" value="MDR7363318.1"/>
    <property type="molecule type" value="Genomic_DNA"/>
</dbReference>
<keyword evidence="1" id="KW-0812">Transmembrane</keyword>
<organism evidence="2 3">
    <name type="scientific">Nocardioides marmoribigeumensis</name>
    <dbReference type="NCBI Taxonomy" id="433649"/>
    <lineage>
        <taxon>Bacteria</taxon>
        <taxon>Bacillati</taxon>
        <taxon>Actinomycetota</taxon>
        <taxon>Actinomycetes</taxon>
        <taxon>Propionibacteriales</taxon>
        <taxon>Nocardioidaceae</taxon>
        <taxon>Nocardioides</taxon>
    </lineage>
</organism>
<sequence>MTGISAVRFGLAQCAIIAVLVASAAVRLGEHPTLVVVCLVTSAAALVLPVRWAALLGLVAWAFFTGFVTNRLGQLTFRSPDLARLALLVAVGSTAHWAVWTDR</sequence>
<protein>
    <recommendedName>
        <fullName evidence="4">Histidine kinase</fullName>
    </recommendedName>
</protein>
<dbReference type="Proteomes" id="UP001183648">
    <property type="component" value="Unassembled WGS sequence"/>
</dbReference>
<keyword evidence="1" id="KW-0472">Membrane</keyword>
<evidence type="ECO:0000256" key="1">
    <source>
        <dbReference type="SAM" id="Phobius"/>
    </source>
</evidence>
<evidence type="ECO:0008006" key="4">
    <source>
        <dbReference type="Google" id="ProtNLM"/>
    </source>
</evidence>
<reference evidence="2 3" key="1">
    <citation type="submission" date="2023-07" db="EMBL/GenBank/DDBJ databases">
        <title>Sequencing the genomes of 1000 actinobacteria strains.</title>
        <authorList>
            <person name="Klenk H.-P."/>
        </authorList>
    </citation>
    <scope>NUCLEOTIDE SEQUENCE [LARGE SCALE GENOMIC DNA]</scope>
    <source>
        <strain evidence="2 3">DSM 19426</strain>
    </source>
</reference>
<keyword evidence="3" id="KW-1185">Reference proteome</keyword>
<feature type="transmembrane region" description="Helical" evidence="1">
    <location>
        <begin position="82"/>
        <end position="100"/>
    </location>
</feature>
<feature type="transmembrane region" description="Helical" evidence="1">
    <location>
        <begin position="34"/>
        <end position="61"/>
    </location>
</feature>
<comment type="caution">
    <text evidence="2">The sequence shown here is derived from an EMBL/GenBank/DDBJ whole genome shotgun (WGS) entry which is preliminary data.</text>
</comment>
<name>A0ABU2BY35_9ACTN</name>
<keyword evidence="1" id="KW-1133">Transmembrane helix</keyword>
<accession>A0ABU2BY35</accession>
<gene>
    <name evidence="2" type="ORF">J2S63_002871</name>
</gene>
<evidence type="ECO:0000313" key="3">
    <source>
        <dbReference type="Proteomes" id="UP001183648"/>
    </source>
</evidence>
<dbReference type="RefSeq" id="WP_310303591.1">
    <property type="nucleotide sequence ID" value="NZ_BAAAPS010000003.1"/>
</dbReference>
<proteinExistence type="predicted"/>